<name>A0AAV5U7Q0_9BILA</name>
<dbReference type="Proteomes" id="UP001432027">
    <property type="component" value="Unassembled WGS sequence"/>
</dbReference>
<protein>
    <submittedName>
        <fullName evidence="1">Uncharacterized protein</fullName>
    </submittedName>
</protein>
<feature type="non-terminal residue" evidence="1">
    <location>
        <position position="65"/>
    </location>
</feature>
<feature type="non-terminal residue" evidence="1">
    <location>
        <position position="1"/>
    </location>
</feature>
<comment type="caution">
    <text evidence="1">The sequence shown here is derived from an EMBL/GenBank/DDBJ whole genome shotgun (WGS) entry which is preliminary data.</text>
</comment>
<evidence type="ECO:0000313" key="2">
    <source>
        <dbReference type="Proteomes" id="UP001432027"/>
    </source>
</evidence>
<sequence length="65" mass="7324">LDGGQEHAIVKRETVQLATDCEELIEGRLIEVVGDIDGLQVIHHRNALPRRPIDLLLSVEEVRMD</sequence>
<accession>A0AAV5U7Q0</accession>
<reference evidence="1" key="1">
    <citation type="submission" date="2023-10" db="EMBL/GenBank/DDBJ databases">
        <title>Genome assembly of Pristionchus species.</title>
        <authorList>
            <person name="Yoshida K."/>
            <person name="Sommer R.J."/>
        </authorList>
    </citation>
    <scope>NUCLEOTIDE SEQUENCE</scope>
    <source>
        <strain evidence="1">RS0144</strain>
    </source>
</reference>
<evidence type="ECO:0000313" key="1">
    <source>
        <dbReference type="EMBL" id="GMT02870.1"/>
    </source>
</evidence>
<dbReference type="EMBL" id="BTSX01000006">
    <property type="protein sequence ID" value="GMT02870.1"/>
    <property type="molecule type" value="Genomic_DNA"/>
</dbReference>
<proteinExistence type="predicted"/>
<gene>
    <name evidence="1" type="ORF">PENTCL1PPCAC_25044</name>
</gene>
<keyword evidence="2" id="KW-1185">Reference proteome</keyword>
<organism evidence="1 2">
    <name type="scientific">Pristionchus entomophagus</name>
    <dbReference type="NCBI Taxonomy" id="358040"/>
    <lineage>
        <taxon>Eukaryota</taxon>
        <taxon>Metazoa</taxon>
        <taxon>Ecdysozoa</taxon>
        <taxon>Nematoda</taxon>
        <taxon>Chromadorea</taxon>
        <taxon>Rhabditida</taxon>
        <taxon>Rhabditina</taxon>
        <taxon>Diplogasteromorpha</taxon>
        <taxon>Diplogasteroidea</taxon>
        <taxon>Neodiplogasteridae</taxon>
        <taxon>Pristionchus</taxon>
    </lineage>
</organism>
<dbReference type="AlphaFoldDB" id="A0AAV5U7Q0"/>